<reference evidence="1 2" key="1">
    <citation type="submission" date="2022-05" db="EMBL/GenBank/DDBJ databases">
        <authorList>
            <consortium name="Genoscope - CEA"/>
            <person name="William W."/>
        </authorList>
    </citation>
    <scope>NUCLEOTIDE SEQUENCE [LARGE SCALE GENOMIC DNA]</scope>
</reference>
<evidence type="ECO:0000313" key="2">
    <source>
        <dbReference type="Proteomes" id="UP001159405"/>
    </source>
</evidence>
<dbReference type="PANTHER" id="PTHR47510">
    <property type="entry name" value="REVERSE TRANSCRIPTASE DOMAIN-CONTAINING PROTEIN"/>
    <property type="match status" value="1"/>
</dbReference>
<organism evidence="1 2">
    <name type="scientific">Porites lobata</name>
    <dbReference type="NCBI Taxonomy" id="104759"/>
    <lineage>
        <taxon>Eukaryota</taxon>
        <taxon>Metazoa</taxon>
        <taxon>Cnidaria</taxon>
        <taxon>Anthozoa</taxon>
        <taxon>Hexacorallia</taxon>
        <taxon>Scleractinia</taxon>
        <taxon>Fungiina</taxon>
        <taxon>Poritidae</taxon>
        <taxon>Porites</taxon>
    </lineage>
</organism>
<comment type="caution">
    <text evidence="1">The sequence shown here is derived from an EMBL/GenBank/DDBJ whole genome shotgun (WGS) entry which is preliminary data.</text>
</comment>
<protein>
    <submittedName>
        <fullName evidence="1">Uncharacterized protein</fullName>
    </submittedName>
</protein>
<proteinExistence type="predicted"/>
<feature type="non-terminal residue" evidence="1">
    <location>
        <position position="151"/>
    </location>
</feature>
<gene>
    <name evidence="1" type="ORF">PLOB_00031194</name>
</gene>
<evidence type="ECO:0000313" key="1">
    <source>
        <dbReference type="EMBL" id="CAH3035836.1"/>
    </source>
</evidence>
<name>A0ABN8MTT2_9CNID</name>
<dbReference type="EMBL" id="CALNXK010000004">
    <property type="protein sequence ID" value="CAH3035836.1"/>
    <property type="molecule type" value="Genomic_DNA"/>
</dbReference>
<dbReference type="PANTHER" id="PTHR47510:SF3">
    <property type="entry name" value="ENDO_EXONUCLEASE_PHOSPHATASE DOMAIN-CONTAINING PROTEIN"/>
    <property type="match status" value="1"/>
</dbReference>
<sequence>MNENFPAKTVGMSTRDPPWMTPLAKALLKKKAKAKCHSPDGCPINLKERINAIVTENRKSLASGKMGSKAWWKKVDALSKRKERSNPSFDEDSVRELNHYFANFCHDEDYIRPVPMDITENIPAPQLTLSQVYYALLKTKQTSTGPDNIPF</sequence>
<accession>A0ABN8MTT2</accession>
<keyword evidence="2" id="KW-1185">Reference proteome</keyword>
<dbReference type="Proteomes" id="UP001159405">
    <property type="component" value="Unassembled WGS sequence"/>
</dbReference>